<reference evidence="2 3" key="1">
    <citation type="journal article" date="2019" name="Genome Biol. Evol.">
        <title>Day and night: Metabolic profiles and evolutionary relationships of six axenic non-marine cyanobacteria.</title>
        <authorList>
            <person name="Will S.E."/>
            <person name="Henke P."/>
            <person name="Boedeker C."/>
            <person name="Huang S."/>
            <person name="Brinkmann H."/>
            <person name="Rohde M."/>
            <person name="Jarek M."/>
            <person name="Friedl T."/>
            <person name="Seufert S."/>
            <person name="Schumacher M."/>
            <person name="Overmann J."/>
            <person name="Neumann-Schaal M."/>
            <person name="Petersen J."/>
        </authorList>
    </citation>
    <scope>NUCLEOTIDE SEQUENCE [LARGE SCALE GENOMIC DNA]</scope>
    <source>
        <strain evidence="2 3">PCC 6912</strain>
    </source>
</reference>
<dbReference type="EMBL" id="RSCJ01000049">
    <property type="protein sequence ID" value="RUR72417.1"/>
    <property type="molecule type" value="Genomic_DNA"/>
</dbReference>
<evidence type="ECO:0000256" key="1">
    <source>
        <dbReference type="SAM" id="MobiDB-lite"/>
    </source>
</evidence>
<proteinExistence type="predicted"/>
<feature type="region of interest" description="Disordered" evidence="1">
    <location>
        <begin position="163"/>
        <end position="215"/>
    </location>
</feature>
<protein>
    <submittedName>
        <fullName evidence="2">Uncharacterized protein</fullName>
    </submittedName>
</protein>
<dbReference type="Proteomes" id="UP000268857">
    <property type="component" value="Unassembled WGS sequence"/>
</dbReference>
<sequence>MLGWLAMALPSMASYESYGNPQDYRVCASQLLKAGIATEPATEACASALRPRDLSSCVVRIERQTQIAAVDALSRCRQARRPEDLRRCVVSISQNTKETVNPAVLDYCGRSLLPVRFAQCVVGLRLATNLDPSQALDTCIDGSDFGITGFLPSFIPANTTNTPFQPSFETTPTPVEPNTIPPANPNTTPVEPNTIPPTNPNTTPVEPSTIPPENL</sequence>
<accession>A0A433MWQ4</accession>
<evidence type="ECO:0000313" key="3">
    <source>
        <dbReference type="Proteomes" id="UP000268857"/>
    </source>
</evidence>
<name>A0A433MWQ4_CHLFR</name>
<feature type="compositionally biased region" description="Polar residues" evidence="1">
    <location>
        <begin position="163"/>
        <end position="173"/>
    </location>
</feature>
<keyword evidence="3" id="KW-1185">Reference proteome</keyword>
<evidence type="ECO:0000313" key="2">
    <source>
        <dbReference type="EMBL" id="RUR72417.1"/>
    </source>
</evidence>
<comment type="caution">
    <text evidence="2">The sequence shown here is derived from an EMBL/GenBank/DDBJ whole genome shotgun (WGS) entry which is preliminary data.</text>
</comment>
<dbReference type="AlphaFoldDB" id="A0A433MWQ4"/>
<dbReference type="STRING" id="211165.GCA_000317285_00793"/>
<organism evidence="2 3">
    <name type="scientific">Chlorogloeopsis fritschii PCC 6912</name>
    <dbReference type="NCBI Taxonomy" id="211165"/>
    <lineage>
        <taxon>Bacteria</taxon>
        <taxon>Bacillati</taxon>
        <taxon>Cyanobacteriota</taxon>
        <taxon>Cyanophyceae</taxon>
        <taxon>Nostocales</taxon>
        <taxon>Chlorogloeopsidaceae</taxon>
        <taxon>Chlorogloeopsis</taxon>
    </lineage>
</organism>
<gene>
    <name evidence="2" type="ORF">PCC6912_63220</name>
</gene>